<dbReference type="Pfam" id="PF00483">
    <property type="entry name" value="NTP_transferase"/>
    <property type="match status" value="1"/>
</dbReference>
<dbReference type="EMBL" id="NEXD01000002">
    <property type="protein sequence ID" value="PSN86735.1"/>
    <property type="molecule type" value="Genomic_DNA"/>
</dbReference>
<comment type="catalytic activity">
    <reaction evidence="9">
        <text>alpha-D-glucosamine 1-phosphate + acetyl-CoA = N-acetyl-alpha-D-glucosamine 1-phosphate + CoA + H(+)</text>
        <dbReference type="Rhea" id="RHEA:13725"/>
        <dbReference type="ChEBI" id="CHEBI:15378"/>
        <dbReference type="ChEBI" id="CHEBI:57287"/>
        <dbReference type="ChEBI" id="CHEBI:57288"/>
        <dbReference type="ChEBI" id="CHEBI:57776"/>
        <dbReference type="ChEBI" id="CHEBI:58516"/>
        <dbReference type="EC" id="2.3.1.157"/>
    </reaction>
</comment>
<dbReference type="CDD" id="cd05636">
    <property type="entry name" value="LbH_G1P_TT_C_like"/>
    <property type="match status" value="1"/>
</dbReference>
<feature type="domain" description="Nucleotidyl transferase" evidence="11">
    <location>
        <begin position="4"/>
        <end position="218"/>
    </location>
</feature>
<evidence type="ECO:0000256" key="2">
    <source>
        <dbReference type="ARBA" id="ARBA00005208"/>
    </source>
</evidence>
<evidence type="ECO:0000256" key="4">
    <source>
        <dbReference type="ARBA" id="ARBA00007947"/>
    </source>
</evidence>
<evidence type="ECO:0000259" key="11">
    <source>
        <dbReference type="Pfam" id="PF00483"/>
    </source>
</evidence>
<evidence type="ECO:0000256" key="5">
    <source>
        <dbReference type="ARBA" id="ARBA00022679"/>
    </source>
</evidence>
<evidence type="ECO:0000256" key="9">
    <source>
        <dbReference type="ARBA" id="ARBA00048247"/>
    </source>
</evidence>
<dbReference type="Gene3D" id="3.90.550.10">
    <property type="entry name" value="Spore Coat Polysaccharide Biosynthesis Protein SpsA, Chain A"/>
    <property type="match status" value="1"/>
</dbReference>
<dbReference type="GO" id="GO:0003977">
    <property type="term" value="F:UDP-N-acetylglucosamine diphosphorylase activity"/>
    <property type="evidence" value="ECO:0007669"/>
    <property type="project" value="UniProtKB-EC"/>
</dbReference>
<dbReference type="Pfam" id="PF00132">
    <property type="entry name" value="Hexapep"/>
    <property type="match status" value="1"/>
</dbReference>
<dbReference type="InterPro" id="IPR005835">
    <property type="entry name" value="NTP_transferase_dom"/>
</dbReference>
<evidence type="ECO:0000256" key="7">
    <source>
        <dbReference type="ARBA" id="ARBA00023268"/>
    </source>
</evidence>
<keyword evidence="8" id="KW-0012">Acyltransferase</keyword>
<evidence type="ECO:0000256" key="10">
    <source>
        <dbReference type="ARBA" id="ARBA00048493"/>
    </source>
</evidence>
<keyword evidence="7" id="KW-0511">Multifunctional enzyme</keyword>
<dbReference type="Gene3D" id="2.160.10.10">
    <property type="entry name" value="Hexapeptide repeat proteins"/>
    <property type="match status" value="1"/>
</dbReference>
<evidence type="ECO:0000259" key="12">
    <source>
        <dbReference type="Pfam" id="PF25087"/>
    </source>
</evidence>
<name>A0A2R6AK40_9ARCH</name>
<dbReference type="SUPFAM" id="SSF51161">
    <property type="entry name" value="Trimeric LpxA-like enzymes"/>
    <property type="match status" value="1"/>
</dbReference>
<dbReference type="Proteomes" id="UP000240569">
    <property type="component" value="Unassembled WGS sequence"/>
</dbReference>
<protein>
    <submittedName>
        <fullName evidence="13">Uncharacterized protein</fullName>
    </submittedName>
</protein>
<keyword evidence="6" id="KW-0548">Nucleotidyltransferase</keyword>
<dbReference type="InterPro" id="IPR023915">
    <property type="entry name" value="Bifunctiontional_GlmU_arc-type"/>
</dbReference>
<dbReference type="PANTHER" id="PTHR43584:SF8">
    <property type="entry name" value="N-ACETYLMURAMATE ALPHA-1-PHOSPHATE URIDYLYLTRANSFERASE"/>
    <property type="match status" value="1"/>
</dbReference>
<evidence type="ECO:0000313" key="13">
    <source>
        <dbReference type="EMBL" id="PSN86735.1"/>
    </source>
</evidence>
<dbReference type="AlphaFoldDB" id="A0A2R6AK40"/>
<comment type="similarity">
    <text evidence="3">In the C-terminal section; belongs to the transferase hexapeptide repeat family.</text>
</comment>
<sequence length="408" mass="45278">MWGAILAAGLGTRLYPITALTPKPLLRFLGKPFCEHQLTEQNKVGVTSQTILINPKFRELYLRALGKKIHIVEQPKPLGTADAIRRILENTGERTLIQYGDNLILHPSIKKLIEAHKHSYIATIGAVEVSNPSSYGVVELGHSYILKRIVEKPQRPRTNLVFAGVLLVEPDFLKFLKGVKPSIRGELEVTDALNEAAKNEKILVVKFDKSTWLDLTYPWDVLIVNKFFQDNFYEQKIEGDIEKNVTIKGKVHVGKGSLIKSGSYIEGPVWIGNNVTIGPNSYLRAYSYIDNECRIGNGCEIKASVIYSRTKISHLSYIGDSVISEDVNIGAGTIAANLRFDEKSVKVELSGKMFDSGFSKLGCFIGPRAKIGVNVSINPGIVIGRDVKVYPGCVVSKNIQDEEVYKCF</sequence>
<reference evidence="13 14" key="1">
    <citation type="submission" date="2017-04" db="EMBL/GenBank/DDBJ databases">
        <title>Novel microbial lineages endemic to geothermal iron-oxide mats fill important gaps in the evolutionary history of Archaea.</title>
        <authorList>
            <person name="Jay Z.J."/>
            <person name="Beam J.P."/>
            <person name="Dlakic M."/>
            <person name="Rusch D.B."/>
            <person name="Kozubal M.A."/>
            <person name="Inskeep W.P."/>
        </authorList>
    </citation>
    <scope>NUCLEOTIDE SEQUENCE [LARGE SCALE GENOMIC DNA]</scope>
    <source>
        <strain evidence="13">BE_D</strain>
    </source>
</reference>
<feature type="domain" description="Mannose-1-phosphate guanyltransferase C-terminal" evidence="12">
    <location>
        <begin position="265"/>
        <end position="338"/>
    </location>
</feature>
<dbReference type="InterPro" id="IPR050065">
    <property type="entry name" value="GlmU-like"/>
</dbReference>
<comment type="pathway">
    <text evidence="2">Nucleotide-sugar biosynthesis; UDP-N-acetyl-alpha-D-glucosamine biosynthesis; UDP-N-acetyl-alpha-D-glucosamine from N-acetyl-alpha-D-glucosamine 1-phosphate: step 1/1.</text>
</comment>
<dbReference type="InterPro" id="IPR011004">
    <property type="entry name" value="Trimer_LpxA-like_sf"/>
</dbReference>
<dbReference type="PANTHER" id="PTHR43584">
    <property type="entry name" value="NUCLEOTIDYL TRANSFERASE"/>
    <property type="match status" value="1"/>
</dbReference>
<organism evidence="13 14">
    <name type="scientific">Candidatus Marsarchaeota G1 archaeon BE_D</name>
    <dbReference type="NCBI Taxonomy" id="1978156"/>
    <lineage>
        <taxon>Archaea</taxon>
        <taxon>Candidatus Marsarchaeota</taxon>
        <taxon>Candidatus Marsarchaeota group 1</taxon>
    </lineage>
</organism>
<dbReference type="UniPathway" id="UPA00113">
    <property type="reaction ID" value="UER00532"/>
</dbReference>
<dbReference type="InterPro" id="IPR056729">
    <property type="entry name" value="GMPPB_C"/>
</dbReference>
<gene>
    <name evidence="13" type="ORF">B9Q02_00770</name>
</gene>
<dbReference type="GO" id="GO:0019134">
    <property type="term" value="F:glucosamine-1-phosphate N-acetyltransferase activity"/>
    <property type="evidence" value="ECO:0007669"/>
    <property type="project" value="UniProtKB-EC"/>
</dbReference>
<proteinExistence type="inferred from homology"/>
<evidence type="ECO:0000256" key="8">
    <source>
        <dbReference type="ARBA" id="ARBA00023315"/>
    </source>
</evidence>
<comment type="similarity">
    <text evidence="4">In the N-terminal section; belongs to the N-acetylglucosamine-1-phosphate uridyltransferase family.</text>
</comment>
<dbReference type="InterPro" id="IPR029044">
    <property type="entry name" value="Nucleotide-diphossugar_trans"/>
</dbReference>
<comment type="caution">
    <text evidence="13">The sequence shown here is derived from an EMBL/GenBank/DDBJ whole genome shotgun (WGS) entry which is preliminary data.</text>
</comment>
<dbReference type="GO" id="GO:0006048">
    <property type="term" value="P:UDP-N-acetylglucosamine biosynthetic process"/>
    <property type="evidence" value="ECO:0007669"/>
    <property type="project" value="UniProtKB-UniPathway"/>
</dbReference>
<keyword evidence="5" id="KW-0808">Transferase</keyword>
<evidence type="ECO:0000313" key="14">
    <source>
        <dbReference type="Proteomes" id="UP000240569"/>
    </source>
</evidence>
<accession>A0A2R6AK40</accession>
<evidence type="ECO:0000256" key="1">
    <source>
        <dbReference type="ARBA" id="ARBA00005166"/>
    </source>
</evidence>
<dbReference type="Pfam" id="PF25087">
    <property type="entry name" value="GMPPB_C"/>
    <property type="match status" value="1"/>
</dbReference>
<dbReference type="NCBIfam" id="TIGR03992">
    <property type="entry name" value="Arch_glmU"/>
    <property type="match status" value="1"/>
</dbReference>
<dbReference type="CDD" id="cd04181">
    <property type="entry name" value="NTP_transferase"/>
    <property type="match status" value="1"/>
</dbReference>
<evidence type="ECO:0000256" key="6">
    <source>
        <dbReference type="ARBA" id="ARBA00022695"/>
    </source>
</evidence>
<dbReference type="SUPFAM" id="SSF53448">
    <property type="entry name" value="Nucleotide-diphospho-sugar transferases"/>
    <property type="match status" value="1"/>
</dbReference>
<dbReference type="InterPro" id="IPR001451">
    <property type="entry name" value="Hexapep"/>
</dbReference>
<comment type="pathway">
    <text evidence="1">Nucleotide-sugar biosynthesis; UDP-N-acetyl-alpha-D-glucosamine biosynthesis; N-acetyl-alpha-D-glucosamine 1-phosphate from alpha-D-glucosamine 6-phosphate (route II): step 2/2.</text>
</comment>
<comment type="catalytic activity">
    <reaction evidence="10">
        <text>N-acetyl-alpha-D-glucosamine 1-phosphate + UTP + H(+) = UDP-N-acetyl-alpha-D-glucosamine + diphosphate</text>
        <dbReference type="Rhea" id="RHEA:13509"/>
        <dbReference type="ChEBI" id="CHEBI:15378"/>
        <dbReference type="ChEBI" id="CHEBI:33019"/>
        <dbReference type="ChEBI" id="CHEBI:46398"/>
        <dbReference type="ChEBI" id="CHEBI:57705"/>
        <dbReference type="ChEBI" id="CHEBI:57776"/>
        <dbReference type="EC" id="2.7.7.23"/>
    </reaction>
</comment>
<evidence type="ECO:0000256" key="3">
    <source>
        <dbReference type="ARBA" id="ARBA00007707"/>
    </source>
</evidence>